<dbReference type="InterPro" id="IPR036291">
    <property type="entry name" value="NAD(P)-bd_dom_sf"/>
</dbReference>
<keyword evidence="3" id="KW-1185">Reference proteome</keyword>
<evidence type="ECO:0000313" key="3">
    <source>
        <dbReference type="Proteomes" id="UP000051679"/>
    </source>
</evidence>
<organism evidence="2 3">
    <name type="scientific">Lacticaseibacillus sharpeae JCM 1186 = DSM 20505</name>
    <dbReference type="NCBI Taxonomy" id="1291052"/>
    <lineage>
        <taxon>Bacteria</taxon>
        <taxon>Bacillati</taxon>
        <taxon>Bacillota</taxon>
        <taxon>Bacilli</taxon>
        <taxon>Lactobacillales</taxon>
        <taxon>Lactobacillaceae</taxon>
        <taxon>Lacticaseibacillus</taxon>
    </lineage>
</organism>
<protein>
    <submittedName>
        <fullName evidence="2">Dehydrogenase related protein</fullName>
    </submittedName>
</protein>
<dbReference type="Proteomes" id="UP000051679">
    <property type="component" value="Unassembled WGS sequence"/>
</dbReference>
<evidence type="ECO:0000259" key="1">
    <source>
        <dbReference type="Pfam" id="PF01408"/>
    </source>
</evidence>
<proteinExistence type="predicted"/>
<evidence type="ECO:0000313" key="2">
    <source>
        <dbReference type="EMBL" id="KRM54393.1"/>
    </source>
</evidence>
<dbReference type="PANTHER" id="PTHR43054:SF1">
    <property type="entry name" value="SCYLLO-INOSITOL 2-DEHYDROGENASE (NADP(+)) IOLU"/>
    <property type="match status" value="1"/>
</dbReference>
<dbReference type="OrthoDB" id="9815825at2"/>
<reference evidence="2 3" key="1">
    <citation type="journal article" date="2015" name="Genome Announc.">
        <title>Expanding the biotechnology potential of lactobacilli through comparative genomics of 213 strains and associated genera.</title>
        <authorList>
            <person name="Sun Z."/>
            <person name="Harris H.M."/>
            <person name="McCann A."/>
            <person name="Guo C."/>
            <person name="Argimon S."/>
            <person name="Zhang W."/>
            <person name="Yang X."/>
            <person name="Jeffery I.B."/>
            <person name="Cooney J.C."/>
            <person name="Kagawa T.F."/>
            <person name="Liu W."/>
            <person name="Song Y."/>
            <person name="Salvetti E."/>
            <person name="Wrobel A."/>
            <person name="Rasinkangas P."/>
            <person name="Parkhill J."/>
            <person name="Rea M.C."/>
            <person name="O'Sullivan O."/>
            <person name="Ritari J."/>
            <person name="Douillard F.P."/>
            <person name="Paul Ross R."/>
            <person name="Yang R."/>
            <person name="Briner A.E."/>
            <person name="Felis G.E."/>
            <person name="de Vos W.M."/>
            <person name="Barrangou R."/>
            <person name="Klaenhammer T.R."/>
            <person name="Caufield P.W."/>
            <person name="Cui Y."/>
            <person name="Zhang H."/>
            <person name="O'Toole P.W."/>
        </authorList>
    </citation>
    <scope>NUCLEOTIDE SEQUENCE [LARGE SCALE GENOMIC DNA]</scope>
    <source>
        <strain evidence="2 3">DSM 20505</strain>
    </source>
</reference>
<dbReference type="STRING" id="1291052.FC18_GL000615"/>
<dbReference type="Pfam" id="PF01408">
    <property type="entry name" value="GFO_IDH_MocA"/>
    <property type="match status" value="1"/>
</dbReference>
<dbReference type="GO" id="GO:0000166">
    <property type="term" value="F:nucleotide binding"/>
    <property type="evidence" value="ECO:0007669"/>
    <property type="project" value="InterPro"/>
</dbReference>
<dbReference type="PANTHER" id="PTHR43054">
    <property type="match status" value="1"/>
</dbReference>
<dbReference type="Gene3D" id="3.40.50.720">
    <property type="entry name" value="NAD(P)-binding Rossmann-like Domain"/>
    <property type="match status" value="1"/>
</dbReference>
<gene>
    <name evidence="2" type="ORF">FC18_GL000615</name>
</gene>
<dbReference type="InterPro" id="IPR000683">
    <property type="entry name" value="Gfo/Idh/MocA-like_OxRdtase_N"/>
</dbReference>
<sequence>MLRLGIIGTNWITAQFVAAARETGEYSLTAIYSRREETAQKFADETRANAELFTNLTAFFASPAFDVVYIASPNSLHAAQAVQALNAGKNVIVEKPMVTNIKQMAGIDAALKANPHLFIFEAARHIYEDNFQRVSKFTHTHPISGATLTYMKYSSKYDAFLSGKNPNVFTTTFDGGALEDLGVYLVYAAISWFGVPDKANYSPQILRTGVDGSGVMHFDYPDFSVNLITGKTTQSYLPSEIYTGRDTLTIDAPESIQRIDYTTSEDTVDLAGAQDQNPMIREAAYFAKAINTGDTTARDEKLLLARRVHTVMTQIRTDAGIVFSSDQD</sequence>
<dbReference type="SUPFAM" id="SSF51735">
    <property type="entry name" value="NAD(P)-binding Rossmann-fold domains"/>
    <property type="match status" value="1"/>
</dbReference>
<dbReference type="EMBL" id="AYYO01000056">
    <property type="protein sequence ID" value="KRM54393.1"/>
    <property type="molecule type" value="Genomic_DNA"/>
</dbReference>
<comment type="caution">
    <text evidence="2">The sequence shown here is derived from an EMBL/GenBank/DDBJ whole genome shotgun (WGS) entry which is preliminary data.</text>
</comment>
<dbReference type="SUPFAM" id="SSF55347">
    <property type="entry name" value="Glyceraldehyde-3-phosphate dehydrogenase-like, C-terminal domain"/>
    <property type="match status" value="1"/>
</dbReference>
<dbReference type="Gene3D" id="3.30.360.10">
    <property type="entry name" value="Dihydrodipicolinate Reductase, domain 2"/>
    <property type="match status" value="1"/>
</dbReference>
<dbReference type="RefSeq" id="WP_056976401.1">
    <property type="nucleotide sequence ID" value="NZ_AYYO01000056.1"/>
</dbReference>
<dbReference type="PATRIC" id="fig|1291052.5.peg.626"/>
<feature type="domain" description="Gfo/Idh/MocA-like oxidoreductase N-terminal" evidence="1">
    <location>
        <begin position="3"/>
        <end position="114"/>
    </location>
</feature>
<accession>A0A0R1ZRV8</accession>
<dbReference type="AlphaFoldDB" id="A0A0R1ZRV8"/>
<name>A0A0R1ZRV8_9LACO</name>